<keyword evidence="2" id="KW-1185">Reference proteome</keyword>
<protein>
    <submittedName>
        <fullName evidence="1">Uncharacterized protein</fullName>
    </submittedName>
</protein>
<gene>
    <name evidence="1" type="ORF">D3P09_05610</name>
</gene>
<dbReference type="AlphaFoldDB" id="A0A3A6PM54"/>
<evidence type="ECO:0000313" key="2">
    <source>
        <dbReference type="Proteomes" id="UP000267798"/>
    </source>
</evidence>
<organism evidence="1 2">
    <name type="scientific">Paenibacillus pinisoli</name>
    <dbReference type="NCBI Taxonomy" id="1276110"/>
    <lineage>
        <taxon>Bacteria</taxon>
        <taxon>Bacillati</taxon>
        <taxon>Bacillota</taxon>
        <taxon>Bacilli</taxon>
        <taxon>Bacillales</taxon>
        <taxon>Paenibacillaceae</taxon>
        <taxon>Paenibacillus</taxon>
    </lineage>
</organism>
<name>A0A3A6PM54_9BACL</name>
<dbReference type="OrthoDB" id="2665147at2"/>
<dbReference type="Proteomes" id="UP000267798">
    <property type="component" value="Unassembled WGS sequence"/>
</dbReference>
<evidence type="ECO:0000313" key="1">
    <source>
        <dbReference type="EMBL" id="RJX41450.1"/>
    </source>
</evidence>
<dbReference type="EMBL" id="QXQB01000001">
    <property type="protein sequence ID" value="RJX41450.1"/>
    <property type="molecule type" value="Genomic_DNA"/>
</dbReference>
<proteinExistence type="predicted"/>
<accession>A0A3A6PM54</accession>
<reference evidence="1 2" key="1">
    <citation type="submission" date="2018-09" db="EMBL/GenBank/DDBJ databases">
        <title>Paenibacillus aracenensis nov. sp. isolated from a cave in southern Spain.</title>
        <authorList>
            <person name="Jurado V."/>
            <person name="Gutierrez-Patricio S."/>
            <person name="Gonzalez-Pimentel J.L."/>
            <person name="Miller A.Z."/>
            <person name="Laiz L."/>
            <person name="Saiz-Jimenez C."/>
        </authorList>
    </citation>
    <scope>NUCLEOTIDE SEQUENCE [LARGE SCALE GENOMIC DNA]</scope>
    <source>
        <strain evidence="1 2">JCM 19203</strain>
    </source>
</reference>
<dbReference type="RefSeq" id="WP_120107890.1">
    <property type="nucleotide sequence ID" value="NZ_QXQB01000001.1"/>
</dbReference>
<sequence>MNVRSARVRGIVSRDGEPCAEVEVETDSASAPVVLAYFANEGGIAVLRSVLRNDADRETDWFDNNLHQAFEDITSSAIEPGEKTERQSLQESILADDDVRRDVEAALADTL</sequence>
<comment type="caution">
    <text evidence="1">The sequence shown here is derived from an EMBL/GenBank/DDBJ whole genome shotgun (WGS) entry which is preliminary data.</text>
</comment>